<organism evidence="2 3">
    <name type="scientific">Neocallimastix californiae</name>
    <dbReference type="NCBI Taxonomy" id="1754190"/>
    <lineage>
        <taxon>Eukaryota</taxon>
        <taxon>Fungi</taxon>
        <taxon>Fungi incertae sedis</taxon>
        <taxon>Chytridiomycota</taxon>
        <taxon>Chytridiomycota incertae sedis</taxon>
        <taxon>Neocallimastigomycetes</taxon>
        <taxon>Neocallimastigales</taxon>
        <taxon>Neocallimastigaceae</taxon>
        <taxon>Neocallimastix</taxon>
    </lineage>
</organism>
<proteinExistence type="predicted"/>
<evidence type="ECO:0000313" key="2">
    <source>
        <dbReference type="EMBL" id="ORY61893.1"/>
    </source>
</evidence>
<dbReference type="Pfam" id="PF12796">
    <property type="entry name" value="Ank_2"/>
    <property type="match status" value="1"/>
</dbReference>
<dbReference type="PROSITE" id="PS50297">
    <property type="entry name" value="ANK_REP_REGION"/>
    <property type="match status" value="1"/>
</dbReference>
<dbReference type="Gene3D" id="1.25.40.20">
    <property type="entry name" value="Ankyrin repeat-containing domain"/>
    <property type="match status" value="1"/>
</dbReference>
<dbReference type="Proteomes" id="UP000193920">
    <property type="component" value="Unassembled WGS sequence"/>
</dbReference>
<dbReference type="PROSITE" id="PS50088">
    <property type="entry name" value="ANK_REPEAT"/>
    <property type="match status" value="1"/>
</dbReference>
<dbReference type="AlphaFoldDB" id="A0A1Y2DRI7"/>
<comment type="caution">
    <text evidence="2">The sequence shown here is derived from an EMBL/GenBank/DDBJ whole genome shotgun (WGS) entry which is preliminary data.</text>
</comment>
<reference evidence="2 3" key="1">
    <citation type="submission" date="2016-08" db="EMBL/GenBank/DDBJ databases">
        <title>A Parts List for Fungal Cellulosomes Revealed by Comparative Genomics.</title>
        <authorList>
            <consortium name="DOE Joint Genome Institute"/>
            <person name="Haitjema C.H."/>
            <person name="Gilmore S.P."/>
            <person name="Henske J.K."/>
            <person name="Solomon K.V."/>
            <person name="De Groot R."/>
            <person name="Kuo A."/>
            <person name="Mondo S.J."/>
            <person name="Salamov A.A."/>
            <person name="Labutti K."/>
            <person name="Zhao Z."/>
            <person name="Chiniquy J."/>
            <person name="Barry K."/>
            <person name="Brewer H.M."/>
            <person name="Purvine S.O."/>
            <person name="Wright A.T."/>
            <person name="Boxma B."/>
            <person name="Van Alen T."/>
            <person name="Hackstein J.H."/>
            <person name="Baker S.E."/>
            <person name="Grigoriev I.V."/>
            <person name="O'Malley M.A."/>
        </authorList>
    </citation>
    <scope>NUCLEOTIDE SEQUENCE [LARGE SCALE GENOMIC DNA]</scope>
    <source>
        <strain evidence="2 3">G1</strain>
    </source>
</reference>
<evidence type="ECO:0000313" key="3">
    <source>
        <dbReference type="Proteomes" id="UP000193920"/>
    </source>
</evidence>
<protein>
    <submittedName>
        <fullName evidence="2">Uncharacterized protein</fullName>
    </submittedName>
</protein>
<feature type="repeat" description="ANK" evidence="1">
    <location>
        <begin position="146"/>
        <end position="178"/>
    </location>
</feature>
<keyword evidence="3" id="KW-1185">Reference proteome</keyword>
<dbReference type="OrthoDB" id="10436046at2759"/>
<keyword evidence="1" id="KW-0040">ANK repeat</keyword>
<dbReference type="InterPro" id="IPR002110">
    <property type="entry name" value="Ankyrin_rpt"/>
</dbReference>
<accession>A0A1Y2DRI7</accession>
<dbReference type="InterPro" id="IPR036770">
    <property type="entry name" value="Ankyrin_rpt-contain_sf"/>
</dbReference>
<evidence type="ECO:0000256" key="1">
    <source>
        <dbReference type="PROSITE-ProRule" id="PRU00023"/>
    </source>
</evidence>
<dbReference type="SMART" id="SM00248">
    <property type="entry name" value="ANK"/>
    <property type="match status" value="2"/>
</dbReference>
<dbReference type="EMBL" id="MCOG01000059">
    <property type="protein sequence ID" value="ORY61893.1"/>
    <property type="molecule type" value="Genomic_DNA"/>
</dbReference>
<dbReference type="SUPFAM" id="SSF48403">
    <property type="entry name" value="Ankyrin repeat"/>
    <property type="match status" value="1"/>
</dbReference>
<name>A0A1Y2DRI7_9FUNG</name>
<sequence length="328" mass="38878">MNMFDEIINEIKATDITKLENYIDKNGITVEYGYLNFFLYPKKIIEIIERLISLEVSVETAKKCINIIKNKRYKLCEIIKKGNEIELDNYMKENGIILKEFNTGDFDLLIYAIENEVPLKMIQYIINHCQYENFNYSIYSSMIDNLSKSPLFLAITTNNFKIADLLLNNGADINYNEGILLCQLFEYHLLNRKNLIYILNNGFHKELINDFVLDLIASSEYIEKDIYCNVINFLEIIFKHYLYNNNFILNILYIYKNKKPLSSTNLEKIITNESNNIKVDDIWYRTAVFYACDDILELFIKYDNRKKDIILKSIENYKKLGNIYNYES</sequence>
<gene>
    <name evidence="2" type="ORF">LY90DRAFT_668532</name>
</gene>